<comment type="similarity">
    <text evidence="2">Belongs to the universal ribosomal protein uS14 family.</text>
</comment>
<organism evidence="10 11">
    <name type="scientific">Seiridium unicorne</name>
    <dbReference type="NCBI Taxonomy" id="138068"/>
    <lineage>
        <taxon>Eukaryota</taxon>
        <taxon>Fungi</taxon>
        <taxon>Dikarya</taxon>
        <taxon>Ascomycota</taxon>
        <taxon>Pezizomycotina</taxon>
        <taxon>Sordariomycetes</taxon>
        <taxon>Xylariomycetidae</taxon>
        <taxon>Amphisphaeriales</taxon>
        <taxon>Sporocadaceae</taxon>
        <taxon>Seiridium</taxon>
    </lineage>
</organism>
<evidence type="ECO:0000256" key="8">
    <source>
        <dbReference type="ARBA" id="ARBA00023274"/>
    </source>
</evidence>
<keyword evidence="5" id="KW-0862">Zinc</keyword>
<evidence type="ECO:0000256" key="5">
    <source>
        <dbReference type="ARBA" id="ARBA00022833"/>
    </source>
</evidence>
<dbReference type="NCBIfam" id="NF004424">
    <property type="entry name" value="PRK05766.1"/>
    <property type="match status" value="1"/>
</dbReference>
<dbReference type="PANTHER" id="PTHR12010:SF2">
    <property type="entry name" value="40S RIBOSOMAL PROTEIN S29"/>
    <property type="match status" value="1"/>
</dbReference>
<dbReference type="Pfam" id="PF00253">
    <property type="entry name" value="Ribosomal_S14"/>
    <property type="match status" value="1"/>
</dbReference>
<accession>A0ABR2UUZ2</accession>
<dbReference type="PROSITE" id="PS00527">
    <property type="entry name" value="RIBOSOMAL_S14"/>
    <property type="match status" value="1"/>
</dbReference>
<proteinExistence type="inferred from homology"/>
<dbReference type="InterPro" id="IPR023676">
    <property type="entry name" value="Ribosomal_uS14_arc"/>
</dbReference>
<protein>
    <submittedName>
        <fullName evidence="10">40S ribosomal protein S29</fullName>
    </submittedName>
</protein>
<dbReference type="Proteomes" id="UP001408356">
    <property type="component" value="Unassembled WGS sequence"/>
</dbReference>
<keyword evidence="8" id="KW-0687">Ribonucleoprotein</keyword>
<reference evidence="10 11" key="1">
    <citation type="journal article" date="2024" name="J. Plant Pathol.">
        <title>Sequence and assembly of the genome of Seiridium unicorne, isolate CBS 538.82, causal agent of cypress canker disease.</title>
        <authorList>
            <person name="Scali E."/>
            <person name="Rocca G.D."/>
            <person name="Danti R."/>
            <person name="Garbelotto M."/>
            <person name="Barberini S."/>
            <person name="Baroncelli R."/>
            <person name="Emiliani G."/>
        </authorList>
    </citation>
    <scope>NUCLEOTIDE SEQUENCE [LARGE SCALE GENOMIC DNA]</scope>
    <source>
        <strain evidence="10 11">BM-138-508</strain>
    </source>
</reference>
<keyword evidence="4" id="KW-0699">rRNA-binding</keyword>
<dbReference type="InterPro" id="IPR001209">
    <property type="entry name" value="Ribosomal_uS14"/>
</dbReference>
<evidence type="ECO:0000256" key="4">
    <source>
        <dbReference type="ARBA" id="ARBA00022730"/>
    </source>
</evidence>
<evidence type="ECO:0000256" key="2">
    <source>
        <dbReference type="ARBA" id="ARBA00009083"/>
    </source>
</evidence>
<evidence type="ECO:0000313" key="10">
    <source>
        <dbReference type="EMBL" id="KAK9418396.1"/>
    </source>
</evidence>
<evidence type="ECO:0000256" key="7">
    <source>
        <dbReference type="ARBA" id="ARBA00022980"/>
    </source>
</evidence>
<dbReference type="InterPro" id="IPR039744">
    <property type="entry name" value="RIbosomal_uS14_euk_arc"/>
</dbReference>
<dbReference type="PANTHER" id="PTHR12010">
    <property type="entry name" value="40S RIBOSOMAL PROTEIN S29"/>
    <property type="match status" value="1"/>
</dbReference>
<feature type="region of interest" description="Disordered" evidence="9">
    <location>
        <begin position="1"/>
        <end position="20"/>
    </location>
</feature>
<comment type="cofactor">
    <cofactor evidence="1">
        <name>Zn(2+)</name>
        <dbReference type="ChEBI" id="CHEBI:29105"/>
    </cofactor>
</comment>
<evidence type="ECO:0000313" key="11">
    <source>
        <dbReference type="Proteomes" id="UP001408356"/>
    </source>
</evidence>
<dbReference type="HAMAP" id="MF_01364_A">
    <property type="entry name" value="Ribosomal_uS14_2_A"/>
    <property type="match status" value="1"/>
</dbReference>
<gene>
    <name evidence="10" type="ORF">SUNI508_08123</name>
</gene>
<dbReference type="InterPro" id="IPR043140">
    <property type="entry name" value="Ribosomal_uS14_sf"/>
</dbReference>
<dbReference type="InterPro" id="IPR018271">
    <property type="entry name" value="Ribosomal_uS14_CS"/>
</dbReference>
<keyword evidence="7 10" id="KW-0689">Ribosomal protein</keyword>
<evidence type="ECO:0000256" key="9">
    <source>
        <dbReference type="SAM" id="MobiDB-lite"/>
    </source>
</evidence>
<dbReference type="Gene3D" id="4.10.830.10">
    <property type="entry name" value="30s Ribosomal Protein S14, Chain N"/>
    <property type="match status" value="1"/>
</dbReference>
<evidence type="ECO:0000256" key="3">
    <source>
        <dbReference type="ARBA" id="ARBA00022723"/>
    </source>
</evidence>
<dbReference type="EMBL" id="JARVKF010000385">
    <property type="protein sequence ID" value="KAK9418396.1"/>
    <property type="molecule type" value="Genomic_DNA"/>
</dbReference>
<dbReference type="GO" id="GO:0005840">
    <property type="term" value="C:ribosome"/>
    <property type="evidence" value="ECO:0007669"/>
    <property type="project" value="UniProtKB-KW"/>
</dbReference>
<keyword evidence="3" id="KW-0479">Metal-binding</keyword>
<evidence type="ECO:0000256" key="6">
    <source>
        <dbReference type="ARBA" id="ARBA00022884"/>
    </source>
</evidence>
<sequence>MDSIDQDSNDWTGQGSRNAEGFQDAGAHLERGAPALDALFRVPSLHVGELATRMRPASSWQHPRAFFSQPTKTRVTTNFDTLRSQQQLTRSLEITSQPRQRNNPAKLSPRYAIMSHESVWNSRPRSYGKGARQCRVCTHKAGLIRKYGLDICRQCFRERAADIGFVKNSTDIYTCKHGFSDSEETVSRQSCTETLGGNFALKGQTRRNEFCENSTNTLRFLITISYLPVPAMCDSWNVHMGPARRLTATCALGRVPPSPWGTSGQLTFWITTPGLLFLWGV</sequence>
<keyword evidence="11" id="KW-1185">Reference proteome</keyword>
<name>A0ABR2UUZ2_9PEZI</name>
<keyword evidence="6" id="KW-0694">RNA-binding</keyword>
<evidence type="ECO:0000256" key="1">
    <source>
        <dbReference type="ARBA" id="ARBA00001947"/>
    </source>
</evidence>
<comment type="caution">
    <text evidence="10">The sequence shown here is derived from an EMBL/GenBank/DDBJ whole genome shotgun (WGS) entry which is preliminary data.</text>
</comment>